<dbReference type="PANTHER" id="PTHR47326:SF1">
    <property type="entry name" value="HTH PSQ-TYPE DOMAIN-CONTAINING PROTEIN"/>
    <property type="match status" value="1"/>
</dbReference>
<name>A0AAF5I2M1_STRER</name>
<reference evidence="3" key="1">
    <citation type="submission" date="2024-02" db="UniProtKB">
        <authorList>
            <consortium name="WormBaseParasite"/>
        </authorList>
    </citation>
    <scope>IDENTIFICATION</scope>
</reference>
<keyword evidence="1" id="KW-0812">Transmembrane</keyword>
<evidence type="ECO:0000313" key="2">
    <source>
        <dbReference type="Proteomes" id="UP000035681"/>
    </source>
</evidence>
<dbReference type="Proteomes" id="UP000035681">
    <property type="component" value="Unplaced"/>
</dbReference>
<dbReference type="Gene3D" id="3.30.420.10">
    <property type="entry name" value="Ribonuclease H-like superfamily/Ribonuclease H"/>
    <property type="match status" value="1"/>
</dbReference>
<keyword evidence="1" id="KW-0472">Membrane</keyword>
<evidence type="ECO:0000256" key="1">
    <source>
        <dbReference type="SAM" id="Phobius"/>
    </source>
</evidence>
<feature type="transmembrane region" description="Helical" evidence="1">
    <location>
        <begin position="261"/>
        <end position="281"/>
    </location>
</feature>
<accession>A0AAF5I2M1</accession>
<dbReference type="PANTHER" id="PTHR47326">
    <property type="entry name" value="TRANSPOSABLE ELEMENT TC3 TRANSPOSASE-LIKE PROTEIN"/>
    <property type="match status" value="1"/>
</dbReference>
<dbReference type="WBParaSite" id="TCONS_00012416.p1">
    <property type="protein sequence ID" value="TCONS_00012416.p1"/>
    <property type="gene ID" value="XLOC_008035"/>
</dbReference>
<organism evidence="2 3">
    <name type="scientific">Strongyloides stercoralis</name>
    <name type="common">Threadworm</name>
    <dbReference type="NCBI Taxonomy" id="6248"/>
    <lineage>
        <taxon>Eukaryota</taxon>
        <taxon>Metazoa</taxon>
        <taxon>Ecdysozoa</taxon>
        <taxon>Nematoda</taxon>
        <taxon>Chromadorea</taxon>
        <taxon>Rhabditida</taxon>
        <taxon>Tylenchina</taxon>
        <taxon>Panagrolaimomorpha</taxon>
        <taxon>Strongyloidoidea</taxon>
        <taxon>Strongyloididae</taxon>
        <taxon>Strongyloides</taxon>
    </lineage>
</organism>
<evidence type="ECO:0000313" key="3">
    <source>
        <dbReference type="WBParaSite" id="TCONS_00012416.p1"/>
    </source>
</evidence>
<protein>
    <submittedName>
        <fullName evidence="3">Uncharacterized protein</fullName>
    </submittedName>
</protein>
<dbReference type="AlphaFoldDB" id="A0AAF5I2M1"/>
<dbReference type="InterPro" id="IPR036397">
    <property type="entry name" value="RNaseH_sf"/>
</dbReference>
<sequence>VILLSLLIPISLTTNRLNLEQKVIIKFRIFFNVVQPPRRKTIKSLYQKFHSTESVADLPLVGRHKSVRTEENIKRVRESVNADQSTSLRKGGQELFKTIQIQFTHHMPPSDAYKRLQFANSIDNLIGENENFIDKLIMTDEAHFQPNGYSTENPRIVVEKALYSKKLLYSVLLPQKEFTDLFYFEDKIKKDRVYRNKPETIEDLKNNIECEIDGITHSMLKRVMNSFYKRVQNIAKKKEGFWAIQNINLIKFLINSFILKMFQFTIFKVVILLPLLIPISLTTSRLSLKQRIMLVELYIRNNYKVTKTQRDFQIFFNLVQSPRRGTIQKLYRKYHNNENKNYQYLNLYLIKVDDKNIFRTNLIFIFRFSTNTEKIMTVTKKSNLFTSIFSIKRVLLHQIYVLIGKTLPINQILVLSFKYKVLLDYESKFLLFLFFFNFFILLFSPFLNITFQTINILEIDVKNITIVVVEFKLNRLCTMLYFLTFLDNSHQDKGFRNYLIPESEAIVYMKKQTFDYNIISKNLYILSSGNKEILTKIILIKTSSEIISRMILLLIQCVLQILQYVLEQQKMNEEVIQQNALVLQCILFINHIWLVNGLDLRTILYEILPYDINKDYIEMVSNYHSLFQIEVLLEHQKILEKVVNKSKSLQKNDIYSILADVNTNEENCKIKSIIMFSTYYVKLFIRTVLANLSSKKYKPIIFLICSHFHRIIFL</sequence>
<dbReference type="GO" id="GO:0003676">
    <property type="term" value="F:nucleic acid binding"/>
    <property type="evidence" value="ECO:0007669"/>
    <property type="project" value="InterPro"/>
</dbReference>
<proteinExistence type="predicted"/>
<keyword evidence="1" id="KW-1133">Transmembrane helix</keyword>
<feature type="transmembrane region" description="Helical" evidence="1">
    <location>
        <begin position="429"/>
        <end position="449"/>
    </location>
</feature>
<keyword evidence="2" id="KW-1185">Reference proteome</keyword>